<gene>
    <name evidence="1" type="ORF">HZF05_03990</name>
</gene>
<keyword evidence="2" id="KW-1185">Reference proteome</keyword>
<dbReference type="InterPro" id="IPR007838">
    <property type="entry name" value="Cell_div_ZapA-like"/>
</dbReference>
<dbReference type="Gene3D" id="3.30.160.880">
    <property type="entry name" value="Cell division protein ZapA protomer, N-terminal domain"/>
    <property type="match status" value="1"/>
</dbReference>
<organism evidence="1 2">
    <name type="scientific">Sphingomonas chungangi</name>
    <dbReference type="NCBI Taxonomy" id="2683589"/>
    <lineage>
        <taxon>Bacteria</taxon>
        <taxon>Pseudomonadati</taxon>
        <taxon>Pseudomonadota</taxon>
        <taxon>Alphaproteobacteria</taxon>
        <taxon>Sphingomonadales</taxon>
        <taxon>Sphingomonadaceae</taxon>
        <taxon>Sphingomonas</taxon>
    </lineage>
</organism>
<reference evidence="1 2" key="1">
    <citation type="submission" date="2020-07" db="EMBL/GenBank/DDBJ databases">
        <authorList>
            <person name="Sun Q."/>
        </authorList>
    </citation>
    <scope>NUCLEOTIDE SEQUENCE [LARGE SCALE GENOMIC DNA]</scope>
    <source>
        <strain evidence="1 2">CGMCC 1.13654</strain>
    </source>
</reference>
<proteinExistence type="predicted"/>
<dbReference type="InterPro" id="IPR036192">
    <property type="entry name" value="Cell_div_ZapA-like_sf"/>
</dbReference>
<keyword evidence="1" id="KW-0131">Cell cycle</keyword>
<dbReference type="SUPFAM" id="SSF102829">
    <property type="entry name" value="Cell division protein ZapA-like"/>
    <property type="match status" value="1"/>
</dbReference>
<protein>
    <submittedName>
        <fullName evidence="1">Cell division protein ZapA</fullName>
    </submittedName>
</protein>
<dbReference type="Pfam" id="PF05164">
    <property type="entry name" value="ZapA"/>
    <property type="match status" value="1"/>
</dbReference>
<accession>A0A838L493</accession>
<name>A0A838L493_9SPHN</name>
<comment type="caution">
    <text evidence="1">The sequence shown here is derived from an EMBL/GenBank/DDBJ whole genome shotgun (WGS) entry which is preliminary data.</text>
</comment>
<dbReference type="GO" id="GO:0051301">
    <property type="term" value="P:cell division"/>
    <property type="evidence" value="ECO:0007669"/>
    <property type="project" value="UniProtKB-KW"/>
</dbReference>
<dbReference type="EMBL" id="JACEIB010000002">
    <property type="protein sequence ID" value="MBA2933249.1"/>
    <property type="molecule type" value="Genomic_DNA"/>
</dbReference>
<dbReference type="Proteomes" id="UP000570166">
    <property type="component" value="Unassembled WGS sequence"/>
</dbReference>
<sequence>MAQVEIEISGRKYELACRDGEEERLRLLGRLVDAKAADVARAIGKASEARELLLTALLLADELDEARGAAARARIDDAQRVAAMDRCAEKLESLAARLEKPGASA</sequence>
<keyword evidence="1" id="KW-0132">Cell division</keyword>
<evidence type="ECO:0000313" key="2">
    <source>
        <dbReference type="Proteomes" id="UP000570166"/>
    </source>
</evidence>
<dbReference type="InterPro" id="IPR042233">
    <property type="entry name" value="Cell_div_ZapA_N"/>
</dbReference>
<evidence type="ECO:0000313" key="1">
    <source>
        <dbReference type="EMBL" id="MBA2933249.1"/>
    </source>
</evidence>
<dbReference type="RefSeq" id="WP_160366390.1">
    <property type="nucleotide sequence ID" value="NZ_JACEIB010000002.1"/>
</dbReference>
<dbReference type="AlphaFoldDB" id="A0A838L493"/>